<evidence type="ECO:0000256" key="2">
    <source>
        <dbReference type="ARBA" id="ARBA00004685"/>
    </source>
</evidence>
<gene>
    <name evidence="9" type="ORF">PDIGIT_LOCUS4450</name>
</gene>
<comment type="similarity">
    <text evidence="3">Belongs to the cytochrome P450 family.</text>
</comment>
<name>A0A9W4UAL0_9PLEO</name>
<feature type="transmembrane region" description="Helical" evidence="8">
    <location>
        <begin position="27"/>
        <end position="45"/>
    </location>
</feature>
<proteinExistence type="inferred from homology"/>
<comment type="caution">
    <text evidence="9">The sequence shown here is derived from an EMBL/GenBank/DDBJ whole genome shotgun (WGS) entry which is preliminary data.</text>
</comment>
<keyword evidence="5" id="KW-0560">Oxidoreductase</keyword>
<dbReference type="Proteomes" id="UP001152607">
    <property type="component" value="Unassembled WGS sequence"/>
</dbReference>
<dbReference type="GO" id="GO:0005506">
    <property type="term" value="F:iron ion binding"/>
    <property type="evidence" value="ECO:0007669"/>
    <property type="project" value="InterPro"/>
</dbReference>
<keyword evidence="8" id="KW-0472">Membrane</keyword>
<dbReference type="InterPro" id="IPR036396">
    <property type="entry name" value="Cyt_P450_sf"/>
</dbReference>
<evidence type="ECO:0008006" key="11">
    <source>
        <dbReference type="Google" id="ProtNLM"/>
    </source>
</evidence>
<accession>A0A9W4UAL0</accession>
<dbReference type="CDD" id="cd11041">
    <property type="entry name" value="CYP503A1-like"/>
    <property type="match status" value="1"/>
</dbReference>
<dbReference type="PANTHER" id="PTHR46206:SF4">
    <property type="entry name" value="P450, PUTATIVE (EUROFUNG)-RELATED"/>
    <property type="match status" value="1"/>
</dbReference>
<dbReference type="OrthoDB" id="1844152at2759"/>
<dbReference type="InterPro" id="IPR002403">
    <property type="entry name" value="Cyt_P450_E_grp-IV"/>
</dbReference>
<keyword evidence="8" id="KW-1133">Transmembrane helix</keyword>
<protein>
    <recommendedName>
        <fullName evidence="11">Cytochrome P450</fullName>
    </recommendedName>
</protein>
<keyword evidence="6 7" id="KW-0408">Iron</keyword>
<dbReference type="SUPFAM" id="SSF48264">
    <property type="entry name" value="Cytochrome P450"/>
    <property type="match status" value="1"/>
</dbReference>
<dbReference type="PANTHER" id="PTHR46206">
    <property type="entry name" value="CYTOCHROME P450"/>
    <property type="match status" value="1"/>
</dbReference>
<dbReference type="GO" id="GO:0016705">
    <property type="term" value="F:oxidoreductase activity, acting on paired donors, with incorporation or reduction of molecular oxygen"/>
    <property type="evidence" value="ECO:0007669"/>
    <property type="project" value="InterPro"/>
</dbReference>
<comment type="pathway">
    <text evidence="2">Mycotoxin biosynthesis.</text>
</comment>
<keyword evidence="8" id="KW-0812">Transmembrane</keyword>
<feature type="binding site" description="axial binding residue" evidence="7">
    <location>
        <position position="464"/>
    </location>
    <ligand>
        <name>heme</name>
        <dbReference type="ChEBI" id="CHEBI:30413"/>
    </ligand>
    <ligandPart>
        <name>Fe</name>
        <dbReference type="ChEBI" id="CHEBI:18248"/>
    </ligandPart>
</feature>
<keyword evidence="7" id="KW-0349">Heme</keyword>
<dbReference type="GO" id="GO:0004497">
    <property type="term" value="F:monooxygenase activity"/>
    <property type="evidence" value="ECO:0007669"/>
    <property type="project" value="InterPro"/>
</dbReference>
<evidence type="ECO:0000256" key="6">
    <source>
        <dbReference type="ARBA" id="ARBA00023004"/>
    </source>
</evidence>
<evidence type="ECO:0000256" key="1">
    <source>
        <dbReference type="ARBA" id="ARBA00001971"/>
    </source>
</evidence>
<evidence type="ECO:0000256" key="7">
    <source>
        <dbReference type="PIRSR" id="PIRSR602403-1"/>
    </source>
</evidence>
<evidence type="ECO:0000256" key="5">
    <source>
        <dbReference type="ARBA" id="ARBA00023002"/>
    </source>
</evidence>
<evidence type="ECO:0000256" key="4">
    <source>
        <dbReference type="ARBA" id="ARBA00022723"/>
    </source>
</evidence>
<sequence>MAATTEYNSNASFSHAQILKLSFQQLFPLRVFSIISIVFAILYTLNRHLSYKDGLPLVNRCFALEPRVFSRWRWAFRSDKILDEAYERYKGRPYRLARGDADIVVLPDDMIGELNKLPQSAISSRKSHSSSLTGYLNGMDVVKETNHHVKLLLARVTPALPGLLPSIKTRVQQTITENLPQKEKSWTEIQPVNMIVHCISQAVTLTTFGPPICDNPELIRLCYEHTLNVFSIMFFMRLVPRFMQPVLVWMTPFKWRLERSWKTLENFVVPEVEFRREDPSKRCKNPDLISWMIYEAKNEEERDGYMLTRLVGSVIAGGTYSSAAFVTGVIADLVGHPHFLEEIREEIQETHKRCGGEWDVAAFNSLDKLDSALKETSRLAPGSMLVYSRFIEEPIVLSTGLHLQPGQFITTSGHSLAMDPDIFPNPRVYNALRAYEEGLAVHRAQPFRSVDSKDHRWGAGRWACPGRSIASLVSKVILVKLLDEYEFSFVANRLGVPTRPATQITHEFVFMSPDSKMLVRRRAKNSGIAY</sequence>
<evidence type="ECO:0000256" key="3">
    <source>
        <dbReference type="ARBA" id="ARBA00010617"/>
    </source>
</evidence>
<organism evidence="9 10">
    <name type="scientific">Periconia digitata</name>
    <dbReference type="NCBI Taxonomy" id="1303443"/>
    <lineage>
        <taxon>Eukaryota</taxon>
        <taxon>Fungi</taxon>
        <taxon>Dikarya</taxon>
        <taxon>Ascomycota</taxon>
        <taxon>Pezizomycotina</taxon>
        <taxon>Dothideomycetes</taxon>
        <taxon>Pleosporomycetidae</taxon>
        <taxon>Pleosporales</taxon>
        <taxon>Massarineae</taxon>
        <taxon>Periconiaceae</taxon>
        <taxon>Periconia</taxon>
    </lineage>
</organism>
<evidence type="ECO:0000313" key="10">
    <source>
        <dbReference type="Proteomes" id="UP001152607"/>
    </source>
</evidence>
<dbReference type="PRINTS" id="PR00465">
    <property type="entry name" value="EP450IV"/>
</dbReference>
<evidence type="ECO:0000313" key="9">
    <source>
        <dbReference type="EMBL" id="CAI6331425.1"/>
    </source>
</evidence>
<dbReference type="Pfam" id="PF00067">
    <property type="entry name" value="p450"/>
    <property type="match status" value="1"/>
</dbReference>
<keyword evidence="10" id="KW-1185">Reference proteome</keyword>
<dbReference type="AlphaFoldDB" id="A0A9W4UAL0"/>
<dbReference type="InterPro" id="IPR001128">
    <property type="entry name" value="Cyt_P450"/>
</dbReference>
<evidence type="ECO:0000256" key="8">
    <source>
        <dbReference type="SAM" id="Phobius"/>
    </source>
</evidence>
<dbReference type="EMBL" id="CAOQHR010000003">
    <property type="protein sequence ID" value="CAI6331425.1"/>
    <property type="molecule type" value="Genomic_DNA"/>
</dbReference>
<comment type="cofactor">
    <cofactor evidence="1 7">
        <name>heme</name>
        <dbReference type="ChEBI" id="CHEBI:30413"/>
    </cofactor>
</comment>
<dbReference type="GO" id="GO:0020037">
    <property type="term" value="F:heme binding"/>
    <property type="evidence" value="ECO:0007669"/>
    <property type="project" value="InterPro"/>
</dbReference>
<reference evidence="9" key="1">
    <citation type="submission" date="2023-01" db="EMBL/GenBank/DDBJ databases">
        <authorList>
            <person name="Van Ghelder C."/>
            <person name="Rancurel C."/>
        </authorList>
    </citation>
    <scope>NUCLEOTIDE SEQUENCE</scope>
    <source>
        <strain evidence="9">CNCM I-4278</strain>
    </source>
</reference>
<dbReference type="Gene3D" id="1.10.630.10">
    <property type="entry name" value="Cytochrome P450"/>
    <property type="match status" value="1"/>
</dbReference>
<keyword evidence="4 7" id="KW-0479">Metal-binding</keyword>